<evidence type="ECO:0000256" key="3">
    <source>
        <dbReference type="PIRSR" id="PIRSR601559-50"/>
    </source>
</evidence>
<protein>
    <submittedName>
        <fullName evidence="6">TatD family hydrolase</fullName>
    </submittedName>
</protein>
<gene>
    <name evidence="6" type="ORF">K8V20_04045</name>
</gene>
<dbReference type="GO" id="GO:0008270">
    <property type="term" value="F:zinc ion binding"/>
    <property type="evidence" value="ECO:0007669"/>
    <property type="project" value="InterPro"/>
</dbReference>
<comment type="similarity">
    <text evidence="5">Belongs to the metallo-dependent hydrolases superfamily. Phosphotriesterase family.</text>
</comment>
<dbReference type="Pfam" id="PF02126">
    <property type="entry name" value="PTE"/>
    <property type="match status" value="1"/>
</dbReference>
<dbReference type="AlphaFoldDB" id="A0A921IL00"/>
<evidence type="ECO:0000256" key="1">
    <source>
        <dbReference type="ARBA" id="ARBA00022723"/>
    </source>
</evidence>
<reference evidence="6" key="1">
    <citation type="journal article" date="2021" name="PeerJ">
        <title>Extensive microbial diversity within the chicken gut microbiome revealed by metagenomics and culture.</title>
        <authorList>
            <person name="Gilroy R."/>
            <person name="Ravi A."/>
            <person name="Getino M."/>
            <person name="Pursley I."/>
            <person name="Horton D.L."/>
            <person name="Alikhan N.F."/>
            <person name="Baker D."/>
            <person name="Gharbi K."/>
            <person name="Hall N."/>
            <person name="Watson M."/>
            <person name="Adriaenssens E.M."/>
            <person name="Foster-Nyarko E."/>
            <person name="Jarju S."/>
            <person name="Secka A."/>
            <person name="Antonio M."/>
            <person name="Oren A."/>
            <person name="Chaudhuri R.R."/>
            <person name="La Ragione R."/>
            <person name="Hildebrand F."/>
            <person name="Pallen M.J."/>
        </authorList>
    </citation>
    <scope>NUCLEOTIDE SEQUENCE</scope>
    <source>
        <strain evidence="6">ChiBcec21-2208</strain>
    </source>
</reference>
<evidence type="ECO:0000313" key="6">
    <source>
        <dbReference type="EMBL" id="HJG27802.1"/>
    </source>
</evidence>
<organism evidence="6 7">
    <name type="scientific">Subdoligranulum variabile</name>
    <dbReference type="NCBI Taxonomy" id="214851"/>
    <lineage>
        <taxon>Bacteria</taxon>
        <taxon>Bacillati</taxon>
        <taxon>Bacillota</taxon>
        <taxon>Clostridia</taxon>
        <taxon>Eubacteriales</taxon>
        <taxon>Oscillospiraceae</taxon>
        <taxon>Subdoligranulum</taxon>
    </lineage>
</organism>
<dbReference type="GO" id="GO:0016787">
    <property type="term" value="F:hydrolase activity"/>
    <property type="evidence" value="ECO:0007669"/>
    <property type="project" value="UniProtKB-KW"/>
</dbReference>
<comment type="caution">
    <text evidence="6">The sequence shown here is derived from an EMBL/GenBank/DDBJ whole genome shotgun (WGS) entry which is preliminary data.</text>
</comment>
<dbReference type="EMBL" id="DYVE01000104">
    <property type="protein sequence ID" value="HJG27802.1"/>
    <property type="molecule type" value="Genomic_DNA"/>
</dbReference>
<name>A0A921IL00_9FIRM</name>
<sequence length="320" mass="35982">MIQTVLGPISRSQVHNTLAHEHMVFGKPGFALDTHNPYQRDAAFRHGVERLEMVKPFQVDLVADPTTIEWGRDPLLLRRLSRATGVALVCCTGYFKDEGDMLAHLKARSYCEDLEATLAQEFEKELVQGIGNTGVRAGFLKVASSLGEIRPLEKTIFSAAIRAARQCDAAIFTHCERGTMATRQAELFLSLGMDPRRVIIGHMTSNRDLDEIRAVADLGFRIGFDQFGILSIPGIPDDEEKCRNLLTLLRQGYGDRIVLSQDTICDRMGYVSKSTPRYPDQIYREVLPFLRRESISEETLRRMTRDTLLDVLDGHSGQTL</sequence>
<keyword evidence="2 6" id="KW-0378">Hydrolase</keyword>
<dbReference type="Gene3D" id="3.20.20.140">
    <property type="entry name" value="Metal-dependent hydrolases"/>
    <property type="match status" value="1"/>
</dbReference>
<dbReference type="InterPro" id="IPR001559">
    <property type="entry name" value="Phosphotriesterase"/>
</dbReference>
<dbReference type="PANTHER" id="PTHR10819:SF3">
    <property type="entry name" value="PHOSPHOTRIESTERASE-RELATED PROTEIN"/>
    <property type="match status" value="1"/>
</dbReference>
<feature type="binding site" description="via carbamate group" evidence="4">
    <location>
        <position position="141"/>
    </location>
    <ligand>
        <name>Zn(2+)</name>
        <dbReference type="ChEBI" id="CHEBI:29105"/>
        <label>2</label>
    </ligand>
</feature>
<proteinExistence type="inferred from homology"/>
<reference evidence="6" key="2">
    <citation type="submission" date="2021-09" db="EMBL/GenBank/DDBJ databases">
        <authorList>
            <person name="Gilroy R."/>
        </authorList>
    </citation>
    <scope>NUCLEOTIDE SEQUENCE</scope>
    <source>
        <strain evidence="6">ChiBcec21-2208</strain>
    </source>
</reference>
<feature type="modified residue" description="N6-carboxylysine" evidence="3 5">
    <location>
        <position position="141"/>
    </location>
</feature>
<feature type="binding site" evidence="4">
    <location>
        <position position="20"/>
    </location>
    <ligand>
        <name>Zn(2+)</name>
        <dbReference type="ChEBI" id="CHEBI:29105"/>
        <label>1</label>
    </ligand>
</feature>
<evidence type="ECO:0000256" key="5">
    <source>
        <dbReference type="PROSITE-ProRule" id="PRU00679"/>
    </source>
</evidence>
<dbReference type="InterPro" id="IPR032466">
    <property type="entry name" value="Metal_Hydrolase"/>
</dbReference>
<feature type="binding site" evidence="4">
    <location>
        <position position="22"/>
    </location>
    <ligand>
        <name>Zn(2+)</name>
        <dbReference type="ChEBI" id="CHEBI:29105"/>
        <label>1</label>
    </ligand>
</feature>
<feature type="binding site" evidence="4">
    <location>
        <position position="262"/>
    </location>
    <ligand>
        <name>Zn(2+)</name>
        <dbReference type="ChEBI" id="CHEBI:29105"/>
        <label>1</label>
    </ligand>
</feature>
<feature type="binding site" description="via carbamate group" evidence="4">
    <location>
        <position position="141"/>
    </location>
    <ligand>
        <name>Zn(2+)</name>
        <dbReference type="ChEBI" id="CHEBI:29105"/>
        <label>1</label>
    </ligand>
</feature>
<comment type="cofactor">
    <cofactor evidence="4">
        <name>a divalent metal cation</name>
        <dbReference type="ChEBI" id="CHEBI:60240"/>
    </cofactor>
    <text evidence="4">Binds 2 divalent metal cations per subunit.</text>
</comment>
<evidence type="ECO:0000256" key="2">
    <source>
        <dbReference type="ARBA" id="ARBA00022801"/>
    </source>
</evidence>
<dbReference type="PROSITE" id="PS51347">
    <property type="entry name" value="PHOSPHOTRIESTERASE_2"/>
    <property type="match status" value="1"/>
</dbReference>
<evidence type="ECO:0000313" key="7">
    <source>
        <dbReference type="Proteomes" id="UP000782880"/>
    </source>
</evidence>
<evidence type="ECO:0000256" key="4">
    <source>
        <dbReference type="PIRSR" id="PIRSR601559-51"/>
    </source>
</evidence>
<dbReference type="PANTHER" id="PTHR10819">
    <property type="entry name" value="PHOSPHOTRIESTERASE-RELATED"/>
    <property type="match status" value="1"/>
</dbReference>
<dbReference type="Proteomes" id="UP000782880">
    <property type="component" value="Unassembled WGS sequence"/>
</dbReference>
<accession>A0A921IL00</accession>
<dbReference type="SUPFAM" id="SSF51556">
    <property type="entry name" value="Metallo-dependent hydrolases"/>
    <property type="match status" value="1"/>
</dbReference>
<feature type="binding site" evidence="4">
    <location>
        <position position="202"/>
    </location>
    <ligand>
        <name>Zn(2+)</name>
        <dbReference type="ChEBI" id="CHEBI:29105"/>
        <label>2</label>
    </ligand>
</feature>
<keyword evidence="1 4" id="KW-0479">Metal-binding</keyword>
<feature type="binding site" evidence="4">
    <location>
        <position position="174"/>
    </location>
    <ligand>
        <name>Zn(2+)</name>
        <dbReference type="ChEBI" id="CHEBI:29105"/>
        <label>2</label>
    </ligand>
</feature>